<gene>
    <name evidence="1" type="ORF">KI387_017985</name>
</gene>
<dbReference type="Proteomes" id="UP000824469">
    <property type="component" value="Unassembled WGS sequence"/>
</dbReference>
<dbReference type="AlphaFoldDB" id="A0AA38LGP1"/>
<name>A0AA38LGP1_TAXCH</name>
<dbReference type="EMBL" id="JAHRHJ020000003">
    <property type="protein sequence ID" value="KAH9323346.1"/>
    <property type="molecule type" value="Genomic_DNA"/>
</dbReference>
<proteinExistence type="predicted"/>
<dbReference type="PANTHER" id="PTHR36008">
    <property type="entry name" value="OS09G0478400 PROTEIN"/>
    <property type="match status" value="1"/>
</dbReference>
<evidence type="ECO:0000313" key="1">
    <source>
        <dbReference type="EMBL" id="KAH9323346.1"/>
    </source>
</evidence>
<reference evidence="1 2" key="1">
    <citation type="journal article" date="2021" name="Nat. Plants">
        <title>The Taxus genome provides insights into paclitaxel biosynthesis.</title>
        <authorList>
            <person name="Xiong X."/>
            <person name="Gou J."/>
            <person name="Liao Q."/>
            <person name="Li Y."/>
            <person name="Zhou Q."/>
            <person name="Bi G."/>
            <person name="Li C."/>
            <person name="Du R."/>
            <person name="Wang X."/>
            <person name="Sun T."/>
            <person name="Guo L."/>
            <person name="Liang H."/>
            <person name="Lu P."/>
            <person name="Wu Y."/>
            <person name="Zhang Z."/>
            <person name="Ro D.K."/>
            <person name="Shang Y."/>
            <person name="Huang S."/>
            <person name="Yan J."/>
        </authorList>
    </citation>
    <scope>NUCLEOTIDE SEQUENCE [LARGE SCALE GENOMIC DNA]</scope>
    <source>
        <strain evidence="1">Ta-2019</strain>
    </source>
</reference>
<keyword evidence="2" id="KW-1185">Reference proteome</keyword>
<accession>A0AA38LGP1</accession>
<sequence length="301" mass="34149">MLRTFFCNRFQWHFQSYIHTNASASSPSQMLKKKVMQMKKVKKYKAQEVVVKVPESKAFLDTATVPMVLTAVAIALFMKLLMMYDDSQEQERIESKARKAPPEQGTVRMLSREEWEEIQEVRPRTPFESKIARPNARIRTGDPLHVDDVKDWSIDVLTDAFTRVEESIQHNLKYENLKSQAKVFQVHLETTKKSLSASKKMKESIVLVNKQNNTLKQIIKENGMDVEILFKAKATADPYLASHGDASKEEEAIINNLNIITEDLVCSGIIEAKNIVGKSITEVATEIEKESASGCGELVND</sequence>
<evidence type="ECO:0000313" key="2">
    <source>
        <dbReference type="Proteomes" id="UP000824469"/>
    </source>
</evidence>
<comment type="caution">
    <text evidence="1">The sequence shown here is derived from an EMBL/GenBank/DDBJ whole genome shotgun (WGS) entry which is preliminary data.</text>
</comment>
<protein>
    <submittedName>
        <fullName evidence="1">Uncharacterized protein</fullName>
    </submittedName>
</protein>
<dbReference type="PANTHER" id="PTHR36008:SF1">
    <property type="entry name" value="OS09G0478400 PROTEIN"/>
    <property type="match status" value="1"/>
</dbReference>
<organism evidence="1 2">
    <name type="scientific">Taxus chinensis</name>
    <name type="common">Chinese yew</name>
    <name type="synonym">Taxus wallichiana var. chinensis</name>
    <dbReference type="NCBI Taxonomy" id="29808"/>
    <lineage>
        <taxon>Eukaryota</taxon>
        <taxon>Viridiplantae</taxon>
        <taxon>Streptophyta</taxon>
        <taxon>Embryophyta</taxon>
        <taxon>Tracheophyta</taxon>
        <taxon>Spermatophyta</taxon>
        <taxon>Pinopsida</taxon>
        <taxon>Pinidae</taxon>
        <taxon>Conifers II</taxon>
        <taxon>Cupressales</taxon>
        <taxon>Taxaceae</taxon>
        <taxon>Taxus</taxon>
    </lineage>
</organism>